<reference evidence="1 2" key="1">
    <citation type="journal article" date="2018" name="Front. Plant Sci.">
        <title>Red Clover (Trifolium pratense) and Zigzag Clover (T. medium) - A Picture of Genomic Similarities and Differences.</title>
        <authorList>
            <person name="Dluhosova J."/>
            <person name="Istvanek J."/>
            <person name="Nedelnik J."/>
            <person name="Repkova J."/>
        </authorList>
    </citation>
    <scope>NUCLEOTIDE SEQUENCE [LARGE SCALE GENOMIC DNA]</scope>
    <source>
        <strain evidence="2">cv. 10/8</strain>
        <tissue evidence="1">Leaf</tissue>
    </source>
</reference>
<evidence type="ECO:0000313" key="1">
    <source>
        <dbReference type="EMBL" id="MCI84015.1"/>
    </source>
</evidence>
<name>A0A392VAX9_9FABA</name>
<organism evidence="1 2">
    <name type="scientific">Trifolium medium</name>
    <dbReference type="NCBI Taxonomy" id="97028"/>
    <lineage>
        <taxon>Eukaryota</taxon>
        <taxon>Viridiplantae</taxon>
        <taxon>Streptophyta</taxon>
        <taxon>Embryophyta</taxon>
        <taxon>Tracheophyta</taxon>
        <taxon>Spermatophyta</taxon>
        <taxon>Magnoliopsida</taxon>
        <taxon>eudicotyledons</taxon>
        <taxon>Gunneridae</taxon>
        <taxon>Pentapetalae</taxon>
        <taxon>rosids</taxon>
        <taxon>fabids</taxon>
        <taxon>Fabales</taxon>
        <taxon>Fabaceae</taxon>
        <taxon>Papilionoideae</taxon>
        <taxon>50 kb inversion clade</taxon>
        <taxon>NPAAA clade</taxon>
        <taxon>Hologalegina</taxon>
        <taxon>IRL clade</taxon>
        <taxon>Trifolieae</taxon>
        <taxon>Trifolium</taxon>
    </lineage>
</organism>
<protein>
    <submittedName>
        <fullName evidence="1">Uncharacterized protein</fullName>
    </submittedName>
</protein>
<evidence type="ECO:0000313" key="2">
    <source>
        <dbReference type="Proteomes" id="UP000265520"/>
    </source>
</evidence>
<feature type="non-terminal residue" evidence="1">
    <location>
        <position position="1"/>
    </location>
</feature>
<keyword evidence="2" id="KW-1185">Reference proteome</keyword>
<dbReference type="EMBL" id="LXQA011080756">
    <property type="protein sequence ID" value="MCI84015.1"/>
    <property type="molecule type" value="Genomic_DNA"/>
</dbReference>
<proteinExistence type="predicted"/>
<sequence length="26" mass="3051">ICKIRPVFVAFWWCLGLRSVVFSEPP</sequence>
<comment type="caution">
    <text evidence="1">The sequence shown here is derived from an EMBL/GenBank/DDBJ whole genome shotgun (WGS) entry which is preliminary data.</text>
</comment>
<accession>A0A392VAX9</accession>
<dbReference type="AlphaFoldDB" id="A0A392VAX9"/>
<dbReference type="Proteomes" id="UP000265520">
    <property type="component" value="Unassembled WGS sequence"/>
</dbReference>